<evidence type="ECO:0000313" key="3">
    <source>
        <dbReference type="EMBL" id="VDC28813.1"/>
    </source>
</evidence>
<name>A0A3P5XBY4_9BACL</name>
<feature type="region of interest" description="Disordered" evidence="1">
    <location>
        <begin position="176"/>
        <end position="215"/>
    </location>
</feature>
<reference evidence="3 4" key="1">
    <citation type="submission" date="2018-11" db="EMBL/GenBank/DDBJ databases">
        <authorList>
            <person name="Criscuolo A."/>
        </authorList>
    </citation>
    <scope>NUCLEOTIDE SEQUENCE [LARGE SCALE GENOMIC DNA]</scope>
    <source>
        <strain evidence="3">ATB-66</strain>
    </source>
</reference>
<feature type="compositionally biased region" description="Acidic residues" evidence="1">
    <location>
        <begin position="176"/>
        <end position="186"/>
    </location>
</feature>
<keyword evidence="2" id="KW-1133">Transmembrane helix</keyword>
<evidence type="ECO:0000313" key="4">
    <source>
        <dbReference type="Proteomes" id="UP000270468"/>
    </source>
</evidence>
<keyword evidence="2" id="KW-0472">Membrane</keyword>
<dbReference type="EMBL" id="UXAV01000042">
    <property type="protein sequence ID" value="VDC28813.1"/>
    <property type="molecule type" value="Genomic_DNA"/>
</dbReference>
<organism evidence="3 4">
    <name type="scientific">Filibacter tadaridae</name>
    <dbReference type="NCBI Taxonomy" id="2483811"/>
    <lineage>
        <taxon>Bacteria</taxon>
        <taxon>Bacillati</taxon>
        <taxon>Bacillota</taxon>
        <taxon>Bacilli</taxon>
        <taxon>Bacillales</taxon>
        <taxon>Caryophanaceae</taxon>
        <taxon>Filibacter</taxon>
    </lineage>
</organism>
<dbReference type="AlphaFoldDB" id="A0A3P5XBY4"/>
<protein>
    <recommendedName>
        <fullName evidence="5">DUF4047 domain-containing protein</fullName>
    </recommendedName>
</protein>
<accession>A0A3P5XBY4</accession>
<gene>
    <name evidence="3" type="ORF">FILTAD_01854</name>
</gene>
<evidence type="ECO:0008006" key="5">
    <source>
        <dbReference type="Google" id="ProtNLM"/>
    </source>
</evidence>
<evidence type="ECO:0000256" key="2">
    <source>
        <dbReference type="SAM" id="Phobius"/>
    </source>
</evidence>
<feature type="transmembrane region" description="Helical" evidence="2">
    <location>
        <begin position="22"/>
        <end position="40"/>
    </location>
</feature>
<keyword evidence="4" id="KW-1185">Reference proteome</keyword>
<dbReference type="Proteomes" id="UP000270468">
    <property type="component" value="Unassembled WGS sequence"/>
</dbReference>
<sequence>MPPCFEIYAKRGVYIKLPVKKYLIPIGLALFITLGGTAIANEKNPADYIKNLMDTTVIPLLSDAEKSIQATSQGYENELSALVKDAHFQVSRELTSWNESELKRVNNELSAYYALQLAVIEDATEKEIRAGKLKITEQLNAYMAKEKAKIDAALNATTGEIKGVDSKKPIHIEPPVEEVEIEDGTDGEFVQDGSELMESEEPDTSPIIETSERDE</sequence>
<proteinExistence type="predicted"/>
<evidence type="ECO:0000256" key="1">
    <source>
        <dbReference type="SAM" id="MobiDB-lite"/>
    </source>
</evidence>
<keyword evidence="2" id="KW-0812">Transmembrane</keyword>